<reference evidence="2" key="1">
    <citation type="journal article" date="2014" name="Front. Microbiol.">
        <title>High frequency of phylogenetically diverse reductive dehalogenase-homologous genes in deep subseafloor sedimentary metagenomes.</title>
        <authorList>
            <person name="Kawai M."/>
            <person name="Futagami T."/>
            <person name="Toyoda A."/>
            <person name="Takaki Y."/>
            <person name="Nishi S."/>
            <person name="Hori S."/>
            <person name="Arai W."/>
            <person name="Tsubouchi T."/>
            <person name="Morono Y."/>
            <person name="Uchiyama I."/>
            <person name="Ito T."/>
            <person name="Fujiyama A."/>
            <person name="Inagaki F."/>
            <person name="Takami H."/>
        </authorList>
    </citation>
    <scope>NUCLEOTIDE SEQUENCE</scope>
    <source>
        <strain evidence="2">Expedition CK06-06</strain>
    </source>
</reference>
<keyword evidence="1" id="KW-1133">Transmembrane helix</keyword>
<keyword evidence="1" id="KW-0472">Membrane</keyword>
<dbReference type="AlphaFoldDB" id="X0SVP5"/>
<organism evidence="2">
    <name type="scientific">marine sediment metagenome</name>
    <dbReference type="NCBI Taxonomy" id="412755"/>
    <lineage>
        <taxon>unclassified sequences</taxon>
        <taxon>metagenomes</taxon>
        <taxon>ecological metagenomes</taxon>
    </lineage>
</organism>
<evidence type="ECO:0000256" key="1">
    <source>
        <dbReference type="SAM" id="Phobius"/>
    </source>
</evidence>
<feature type="transmembrane region" description="Helical" evidence="1">
    <location>
        <begin position="6"/>
        <end position="29"/>
    </location>
</feature>
<dbReference type="EMBL" id="BARS01003252">
    <property type="protein sequence ID" value="GAF79967.1"/>
    <property type="molecule type" value="Genomic_DNA"/>
</dbReference>
<accession>X0SVP5</accession>
<proteinExistence type="predicted"/>
<evidence type="ECO:0000313" key="2">
    <source>
        <dbReference type="EMBL" id="GAF79967.1"/>
    </source>
</evidence>
<feature type="non-terminal residue" evidence="2">
    <location>
        <position position="101"/>
    </location>
</feature>
<gene>
    <name evidence="2" type="ORF">S01H1_06282</name>
</gene>
<sequence length="101" mass="11209">MDLWANLPVMIACYGYIVALIVVAGRLRTHPAVPRGVSRKFLHAMIGNLPLVMPYFTESLFPFLVASPFIAVTYLVSPYSPWPGFAERMRGLSDITEEGHG</sequence>
<comment type="caution">
    <text evidence="2">The sequence shown here is derived from an EMBL/GenBank/DDBJ whole genome shotgun (WGS) entry which is preliminary data.</text>
</comment>
<name>X0SVP5_9ZZZZ</name>
<protein>
    <submittedName>
        <fullName evidence="2">Uncharacterized protein</fullName>
    </submittedName>
</protein>
<keyword evidence="1" id="KW-0812">Transmembrane</keyword>